<reference evidence="2" key="1">
    <citation type="submission" date="2018-08" db="EMBL/GenBank/DDBJ databases">
        <authorList>
            <person name="Rossello M."/>
        </authorList>
    </citation>
    <scope>NUCLEOTIDE SEQUENCE [LARGE SCALE GENOMIC DNA]</scope>
    <source>
        <strain evidence="2">cv. Chinese Spring</strain>
    </source>
</reference>
<dbReference type="Proteomes" id="UP000019116">
    <property type="component" value="Chromosome 2B"/>
</dbReference>
<reference evidence="2" key="2">
    <citation type="submission" date="2018-10" db="UniProtKB">
        <authorList>
            <consortium name="EnsemblPlants"/>
        </authorList>
    </citation>
    <scope>IDENTIFICATION</scope>
</reference>
<dbReference type="Gramene" id="TraesCS2B02G002400.1">
    <property type="protein sequence ID" value="TraesCS2B02G002400.1"/>
    <property type="gene ID" value="TraesCS2B02G002400"/>
</dbReference>
<evidence type="ECO:0000256" key="1">
    <source>
        <dbReference type="SAM" id="MobiDB-lite"/>
    </source>
</evidence>
<dbReference type="Gramene" id="TraesCS2B03G0043300.1">
    <property type="protein sequence ID" value="TraesCS2B03G0043300.1.CDS"/>
    <property type="gene ID" value="TraesCS2B03G0043300"/>
</dbReference>
<evidence type="ECO:0000313" key="2">
    <source>
        <dbReference type="EnsemblPlants" id="TraesCS2B02G002400.1"/>
    </source>
</evidence>
<dbReference type="EnsemblPlants" id="TraesCS2B02G002400.1">
    <property type="protein sequence ID" value="TraesCS2B02G002400.1"/>
    <property type="gene ID" value="TraesCS2B02G002400"/>
</dbReference>
<accession>A0A3B6BW84</accession>
<proteinExistence type="predicted"/>
<evidence type="ECO:0000313" key="3">
    <source>
        <dbReference type="Proteomes" id="UP000019116"/>
    </source>
</evidence>
<dbReference type="AlphaFoldDB" id="A0A3B6BW84"/>
<sequence>MRAFTRKPPPQESCVHGQDDHAARSPVRAILITVLALEFSIGTKTCCSEGASISEGIYQWWVQYNICYYVICSQRRYMFMPFS</sequence>
<keyword evidence="3" id="KW-1185">Reference proteome</keyword>
<dbReference type="OMA" id="SEGIYQW"/>
<dbReference type="Gramene" id="TraesSTA2B03G00824890.1">
    <property type="protein sequence ID" value="TraesSTA2B03G00824890.1"/>
    <property type="gene ID" value="TraesSTA2B03G00824890"/>
</dbReference>
<feature type="region of interest" description="Disordered" evidence="1">
    <location>
        <begin position="1"/>
        <end position="22"/>
    </location>
</feature>
<organism evidence="2">
    <name type="scientific">Triticum aestivum</name>
    <name type="common">Wheat</name>
    <dbReference type="NCBI Taxonomy" id="4565"/>
    <lineage>
        <taxon>Eukaryota</taxon>
        <taxon>Viridiplantae</taxon>
        <taxon>Streptophyta</taxon>
        <taxon>Embryophyta</taxon>
        <taxon>Tracheophyta</taxon>
        <taxon>Spermatophyta</taxon>
        <taxon>Magnoliopsida</taxon>
        <taxon>Liliopsida</taxon>
        <taxon>Poales</taxon>
        <taxon>Poaceae</taxon>
        <taxon>BOP clade</taxon>
        <taxon>Pooideae</taxon>
        <taxon>Triticodae</taxon>
        <taxon>Triticeae</taxon>
        <taxon>Triticinae</taxon>
        <taxon>Triticum</taxon>
    </lineage>
</organism>
<protein>
    <submittedName>
        <fullName evidence="2">Uncharacterized protein</fullName>
    </submittedName>
</protein>
<name>A0A3B6BW84_WHEAT</name>